<name>A0ABV8ZW68_9NEIS</name>
<protein>
    <submittedName>
        <fullName evidence="2">GNAT family N-acetyltransferase</fullName>
        <ecNumber evidence="2">2.3.-.-</ecNumber>
    </submittedName>
</protein>
<dbReference type="Gene3D" id="3.40.630.30">
    <property type="match status" value="1"/>
</dbReference>
<keyword evidence="2" id="KW-0012">Acyltransferase</keyword>
<keyword evidence="2" id="KW-0808">Transferase</keyword>
<dbReference type="InterPro" id="IPR000182">
    <property type="entry name" value="GNAT_dom"/>
</dbReference>
<gene>
    <name evidence="2" type="ORF">ACFO0R_08700</name>
</gene>
<evidence type="ECO:0000313" key="3">
    <source>
        <dbReference type="Proteomes" id="UP001595999"/>
    </source>
</evidence>
<evidence type="ECO:0000313" key="2">
    <source>
        <dbReference type="EMBL" id="MFC4489701.1"/>
    </source>
</evidence>
<sequence length="186" mass="20320">MNVINPPFFGQQGFSLRPIEVLDIPDWYEYLRSPEMMAYQGWQVCSAADLAPMIQACRSEVPDAPLRLAIVDDELGRLAGTIGLGAVSQRNRSAELDFDLAPAYRGRGLAAAACRAVAGWALSTCGLFRLQAVAWDGNPRAQQVLRACGFQQEGLLRAYRQLGDKPGDFLMFSRLASDPAPDAKQS</sequence>
<dbReference type="SUPFAM" id="SSF55729">
    <property type="entry name" value="Acyl-CoA N-acyltransferases (Nat)"/>
    <property type="match status" value="1"/>
</dbReference>
<evidence type="ECO:0000259" key="1">
    <source>
        <dbReference type="PROSITE" id="PS51186"/>
    </source>
</evidence>
<dbReference type="PROSITE" id="PS51186">
    <property type="entry name" value="GNAT"/>
    <property type="match status" value="1"/>
</dbReference>
<dbReference type="InterPro" id="IPR016181">
    <property type="entry name" value="Acyl_CoA_acyltransferase"/>
</dbReference>
<dbReference type="EC" id="2.3.-.-" evidence="2"/>
<keyword evidence="3" id="KW-1185">Reference proteome</keyword>
<dbReference type="PANTHER" id="PTHR43441:SF10">
    <property type="entry name" value="ACETYLTRANSFERASE"/>
    <property type="match status" value="1"/>
</dbReference>
<dbReference type="Proteomes" id="UP001595999">
    <property type="component" value="Unassembled WGS sequence"/>
</dbReference>
<comment type="caution">
    <text evidence="2">The sequence shown here is derived from an EMBL/GenBank/DDBJ whole genome shotgun (WGS) entry which is preliminary data.</text>
</comment>
<dbReference type="Pfam" id="PF13302">
    <property type="entry name" value="Acetyltransf_3"/>
    <property type="match status" value="1"/>
</dbReference>
<organism evidence="2 3">
    <name type="scientific">Chromobacterium aquaticum</name>
    <dbReference type="NCBI Taxonomy" id="467180"/>
    <lineage>
        <taxon>Bacteria</taxon>
        <taxon>Pseudomonadati</taxon>
        <taxon>Pseudomonadota</taxon>
        <taxon>Betaproteobacteria</taxon>
        <taxon>Neisseriales</taxon>
        <taxon>Chromobacteriaceae</taxon>
        <taxon>Chromobacterium</taxon>
    </lineage>
</organism>
<feature type="domain" description="N-acetyltransferase" evidence="1">
    <location>
        <begin position="14"/>
        <end position="176"/>
    </location>
</feature>
<dbReference type="PANTHER" id="PTHR43441">
    <property type="entry name" value="RIBOSOMAL-PROTEIN-SERINE ACETYLTRANSFERASE"/>
    <property type="match status" value="1"/>
</dbReference>
<reference evidence="3" key="1">
    <citation type="journal article" date="2019" name="Int. J. Syst. Evol. Microbiol.">
        <title>The Global Catalogue of Microorganisms (GCM) 10K type strain sequencing project: providing services to taxonomists for standard genome sequencing and annotation.</title>
        <authorList>
            <consortium name="The Broad Institute Genomics Platform"/>
            <consortium name="The Broad Institute Genome Sequencing Center for Infectious Disease"/>
            <person name="Wu L."/>
            <person name="Ma J."/>
        </authorList>
    </citation>
    <scope>NUCLEOTIDE SEQUENCE [LARGE SCALE GENOMIC DNA]</scope>
    <source>
        <strain evidence="3">CGMCC 4.7608</strain>
    </source>
</reference>
<dbReference type="GO" id="GO:0016746">
    <property type="term" value="F:acyltransferase activity"/>
    <property type="evidence" value="ECO:0007669"/>
    <property type="project" value="UniProtKB-KW"/>
</dbReference>
<accession>A0ABV8ZW68</accession>
<dbReference type="EMBL" id="JBHSEK010000004">
    <property type="protein sequence ID" value="MFC4489701.1"/>
    <property type="molecule type" value="Genomic_DNA"/>
</dbReference>
<dbReference type="InterPro" id="IPR051908">
    <property type="entry name" value="Ribosomal_N-acetyltransferase"/>
</dbReference>
<dbReference type="RefSeq" id="WP_231461713.1">
    <property type="nucleotide sequence ID" value="NZ_JAJOHW010000043.1"/>
</dbReference>
<proteinExistence type="predicted"/>